<feature type="non-terminal residue" evidence="2">
    <location>
        <position position="57"/>
    </location>
</feature>
<reference evidence="2" key="1">
    <citation type="journal article" date="2014" name="Front. Microbiol.">
        <title>High frequency of phylogenetically diverse reductive dehalogenase-homologous genes in deep subseafloor sedimentary metagenomes.</title>
        <authorList>
            <person name="Kawai M."/>
            <person name="Futagami T."/>
            <person name="Toyoda A."/>
            <person name="Takaki Y."/>
            <person name="Nishi S."/>
            <person name="Hori S."/>
            <person name="Arai W."/>
            <person name="Tsubouchi T."/>
            <person name="Morono Y."/>
            <person name="Uchiyama I."/>
            <person name="Ito T."/>
            <person name="Fujiyama A."/>
            <person name="Inagaki F."/>
            <person name="Takami H."/>
        </authorList>
    </citation>
    <scope>NUCLEOTIDE SEQUENCE</scope>
    <source>
        <strain evidence="2">Expedition CK06-06</strain>
    </source>
</reference>
<dbReference type="AlphaFoldDB" id="X1GDP5"/>
<feature type="region of interest" description="Disordered" evidence="1">
    <location>
        <begin position="1"/>
        <end position="40"/>
    </location>
</feature>
<organism evidence="2">
    <name type="scientific">marine sediment metagenome</name>
    <dbReference type="NCBI Taxonomy" id="412755"/>
    <lineage>
        <taxon>unclassified sequences</taxon>
        <taxon>metagenomes</taxon>
        <taxon>ecological metagenomes</taxon>
    </lineage>
</organism>
<evidence type="ECO:0000313" key="2">
    <source>
        <dbReference type="EMBL" id="GAH55986.1"/>
    </source>
</evidence>
<dbReference type="EMBL" id="BARU01022366">
    <property type="protein sequence ID" value="GAH55986.1"/>
    <property type="molecule type" value="Genomic_DNA"/>
</dbReference>
<feature type="compositionally biased region" description="Basic and acidic residues" evidence="1">
    <location>
        <begin position="16"/>
        <end position="30"/>
    </location>
</feature>
<sequence>MAEAGFKFTSVSPDIDESRPFERGGDESRPSEGLGLADTVSPREYAERLALAKAKIV</sequence>
<accession>X1GDP5</accession>
<protein>
    <submittedName>
        <fullName evidence="2">Uncharacterized protein</fullName>
    </submittedName>
</protein>
<name>X1GDP5_9ZZZZ</name>
<gene>
    <name evidence="2" type="ORF">S03H2_36446</name>
</gene>
<evidence type="ECO:0000256" key="1">
    <source>
        <dbReference type="SAM" id="MobiDB-lite"/>
    </source>
</evidence>
<proteinExistence type="predicted"/>
<comment type="caution">
    <text evidence="2">The sequence shown here is derived from an EMBL/GenBank/DDBJ whole genome shotgun (WGS) entry which is preliminary data.</text>
</comment>